<evidence type="ECO:0000313" key="3">
    <source>
        <dbReference type="Proteomes" id="UP001147700"/>
    </source>
</evidence>
<name>A0ABT4RSF8_9ACTN</name>
<feature type="transmembrane region" description="Helical" evidence="1">
    <location>
        <begin position="197"/>
        <end position="228"/>
    </location>
</feature>
<feature type="transmembrane region" description="Helical" evidence="1">
    <location>
        <begin position="436"/>
        <end position="458"/>
    </location>
</feature>
<reference evidence="2" key="1">
    <citation type="submission" date="2022-10" db="EMBL/GenBank/DDBJ databases">
        <title>The WGS of Solirubrobacter sp. CPCC 204708.</title>
        <authorList>
            <person name="Jiang Z."/>
        </authorList>
    </citation>
    <scope>NUCLEOTIDE SEQUENCE</scope>
    <source>
        <strain evidence="2">CPCC 204708</strain>
    </source>
</reference>
<dbReference type="PANTHER" id="PTHR38454">
    <property type="entry name" value="INTEGRAL MEMBRANE PROTEIN-RELATED"/>
    <property type="match status" value="1"/>
</dbReference>
<dbReference type="Proteomes" id="UP001147700">
    <property type="component" value="Unassembled WGS sequence"/>
</dbReference>
<sequence>MAARRPVFAAALFYALLAVAMVAPALIPGHTLASTDLLWSLAPWTADTPPGVPPYGSNYELADAVAYFQPALEYTRSRLPEMPLWNPHIEGGRPFHASIQPAVFSPFSWPAYVLPFWWSLGVIGALKLWVPAFGTFLLARALGQSHAGALLAGVVAGFGLFHVVWLAWPLSSVWAWLPWLLLLTDRVVRRPGRLPVVGLAVVVAVQYTGGHPETSFHVLAATLAFALLRMQGWRGLLRFGIGALAGTALAAAVLLPFLELLYHSSDLANRKDREPARSPLRYLLSVALPDFWGRPTQLVSEPFIVARAFYAGALPLLLAACALVLKPTRERLIIAAAGAVALTIVVGVEPFFTLIHLVPGFSMAHNTRLAIIALLAVALLAGWGLDSLRPSRWLLPLAVGVLVLPIVGGFAEGGLRFPLGDALASAWGFVTPTDPAVLPLTSMLIWVPFALLAGVLVVKRPAHLATLAVTLTVLDLFRAGMGQNPAIPVDHATVPFTPAMRELANGRFVAVGGELLTPLTANVGMRFGLHDARGYDYPTEKRYDELWRRAVNPPDPLGLTLPSVRASAGPEALRALGLLNVTRILQPPDEPALSLPRVYAGPDAVVYANPRATPRTYVAGSERVVEDQLTAVLESGPEAVVSEPLGLDGSGTARITRDDPEHVAVRSDTRGRAMVVLADTYFPGWKATVDGADAPIIRTQHLLRGVVVPAGTHTVEFRYAPLSWRIGWIVSLLTALALVGVAWRR</sequence>
<evidence type="ECO:0000256" key="1">
    <source>
        <dbReference type="SAM" id="Phobius"/>
    </source>
</evidence>
<feature type="transmembrane region" description="Helical" evidence="1">
    <location>
        <begin position="726"/>
        <end position="743"/>
    </location>
</feature>
<keyword evidence="1" id="KW-0812">Transmembrane</keyword>
<dbReference type="EMBL" id="JAPCID010000059">
    <property type="protein sequence ID" value="MDA0141528.1"/>
    <property type="molecule type" value="Genomic_DNA"/>
</dbReference>
<keyword evidence="1" id="KW-0472">Membrane</keyword>
<feature type="transmembrane region" description="Helical" evidence="1">
    <location>
        <begin position="332"/>
        <end position="357"/>
    </location>
</feature>
<feature type="transmembrane region" description="Helical" evidence="1">
    <location>
        <begin position="235"/>
        <end position="258"/>
    </location>
</feature>
<organism evidence="2 3">
    <name type="scientific">Solirubrobacter deserti</name>
    <dbReference type="NCBI Taxonomy" id="2282478"/>
    <lineage>
        <taxon>Bacteria</taxon>
        <taxon>Bacillati</taxon>
        <taxon>Actinomycetota</taxon>
        <taxon>Thermoleophilia</taxon>
        <taxon>Solirubrobacterales</taxon>
        <taxon>Solirubrobacteraceae</taxon>
        <taxon>Solirubrobacter</taxon>
    </lineage>
</organism>
<protein>
    <submittedName>
        <fullName evidence="2">YfhO family protein</fullName>
    </submittedName>
</protein>
<dbReference type="PANTHER" id="PTHR38454:SF1">
    <property type="entry name" value="INTEGRAL MEMBRANE PROTEIN"/>
    <property type="match status" value="1"/>
</dbReference>
<comment type="caution">
    <text evidence="2">The sequence shown here is derived from an EMBL/GenBank/DDBJ whole genome shotgun (WGS) entry which is preliminary data.</text>
</comment>
<feature type="transmembrane region" description="Helical" evidence="1">
    <location>
        <begin position="150"/>
        <end position="177"/>
    </location>
</feature>
<dbReference type="InterPro" id="IPR018580">
    <property type="entry name" value="Uncharacterised_YfhO"/>
</dbReference>
<accession>A0ABT4RSF8</accession>
<gene>
    <name evidence="2" type="ORF">OJ962_28805</name>
</gene>
<evidence type="ECO:0000313" key="2">
    <source>
        <dbReference type="EMBL" id="MDA0141528.1"/>
    </source>
</evidence>
<feature type="transmembrane region" description="Helical" evidence="1">
    <location>
        <begin position="393"/>
        <end position="411"/>
    </location>
</feature>
<proteinExistence type="predicted"/>
<keyword evidence="3" id="KW-1185">Reference proteome</keyword>
<keyword evidence="1" id="KW-1133">Transmembrane helix</keyword>
<feature type="transmembrane region" description="Helical" evidence="1">
    <location>
        <begin position="116"/>
        <end position="138"/>
    </location>
</feature>
<dbReference type="RefSeq" id="WP_202954002.1">
    <property type="nucleotide sequence ID" value="NZ_JAPCID010000059.1"/>
</dbReference>
<feature type="transmembrane region" description="Helical" evidence="1">
    <location>
        <begin position="304"/>
        <end position="325"/>
    </location>
</feature>
<feature type="transmembrane region" description="Helical" evidence="1">
    <location>
        <begin position="369"/>
        <end position="386"/>
    </location>
</feature>